<dbReference type="PANTHER" id="PTHR43713:SF3">
    <property type="entry name" value="GLUTAMATE-1-SEMIALDEHYDE 2,1-AMINOMUTASE 1, CHLOROPLASTIC-RELATED"/>
    <property type="match status" value="1"/>
</dbReference>
<dbReference type="InterPro" id="IPR015424">
    <property type="entry name" value="PyrdxlP-dep_Trfase"/>
</dbReference>
<evidence type="ECO:0000313" key="5">
    <source>
        <dbReference type="Proteomes" id="UP000236536"/>
    </source>
</evidence>
<reference evidence="4 5" key="2">
    <citation type="journal article" date="2017" name="Int. J. Syst. Evol. Microbiol.">
        <title>Adaptation of Surface-Associated Bacteria to the Open Ocean: A Genomically Distinct Subpopulation of Phaeobacter gallaeciensis Colonizes Pacific Mesozooplankton.</title>
        <authorList>
            <person name="Freese H.M."/>
            <person name="Methner A."/>
            <person name="Overmann J."/>
        </authorList>
    </citation>
    <scope>NUCLEOTIDE SEQUENCE [LARGE SCALE GENOMIC DNA]</scope>
    <source>
        <strain evidence="4 5">P66</strain>
    </source>
</reference>
<geneLocation type="plasmid" evidence="4 5">
    <name>pP66_d</name>
</geneLocation>
<dbReference type="Proteomes" id="UP000236536">
    <property type="component" value="Plasmid pP66_d"/>
</dbReference>
<comment type="similarity">
    <text evidence="3">Belongs to the class-III pyridoxal-phosphate-dependent aminotransferase family.</text>
</comment>
<organism evidence="4 5">
    <name type="scientific">Phaeobacter inhibens</name>
    <dbReference type="NCBI Taxonomy" id="221822"/>
    <lineage>
        <taxon>Bacteria</taxon>
        <taxon>Pseudomonadati</taxon>
        <taxon>Pseudomonadota</taxon>
        <taxon>Alphaproteobacteria</taxon>
        <taxon>Rhodobacterales</taxon>
        <taxon>Roseobacteraceae</taxon>
        <taxon>Phaeobacter</taxon>
    </lineage>
</organism>
<name>A0ABM6RKK7_9RHOB</name>
<evidence type="ECO:0000256" key="3">
    <source>
        <dbReference type="RuleBase" id="RU003560"/>
    </source>
</evidence>
<dbReference type="InterPro" id="IPR015422">
    <property type="entry name" value="PyrdxlP-dep_Trfase_small"/>
</dbReference>
<sequence length="444" mass="48131">MSAQTPTSEYLRNALAEAEADYVRANPESEAQFRKAEHSLPAGNTRSSLFYGPFPLTMARGEEASLWDLDGHKYLNFLSEFTSGIFGHSHPHIVAEMRAAIGDGLNLSSHTTGEANLAAAICDRFECFDKVRLTNSGTEANIMAMVTARVVTGRDKIVVFKGGYHGGPLTFVGGASVGNVPFDFLYGRYNDLEATLTTINPHAEDIAAIVIEPVLGAGGCIPGDRAFLTGLQQWCHTKGALLIVDEVQTARHHAGGLQPVLGLKADLTTMGKFIGGCMPIGVFGGRADIMMRFDPRHPNTLAHAGTFNNNVMTMRAGLAGLTQVYTPDEAERLTALGDDFRNRLNTIAEVCGAPVHVTGVGSIMNIHTQSGPITFAEQVAQENKELKDLLFFEFLAHGIYYAKRGLVALNVCHTQVDLDRFADTFKRILTKHAPLWRELEGQAA</sequence>
<evidence type="ECO:0000256" key="1">
    <source>
        <dbReference type="ARBA" id="ARBA00001933"/>
    </source>
</evidence>
<dbReference type="SUPFAM" id="SSF53383">
    <property type="entry name" value="PLP-dependent transferases"/>
    <property type="match status" value="1"/>
</dbReference>
<keyword evidence="4" id="KW-0614">Plasmid</keyword>
<keyword evidence="2 3" id="KW-0663">Pyridoxal phosphate</keyword>
<keyword evidence="5" id="KW-1185">Reference proteome</keyword>
<dbReference type="InterPro" id="IPR015421">
    <property type="entry name" value="PyrdxlP-dep_Trfase_major"/>
</dbReference>
<comment type="cofactor">
    <cofactor evidence="1">
        <name>pyridoxal 5'-phosphate</name>
        <dbReference type="ChEBI" id="CHEBI:597326"/>
    </cofactor>
</comment>
<gene>
    <name evidence="4" type="primary">argD_2</name>
    <name evidence="4" type="ORF">PhaeoP66_04354</name>
</gene>
<keyword evidence="4" id="KW-0032">Aminotransferase</keyword>
<protein>
    <submittedName>
        <fullName evidence="4">Acetylornithine aminotransferase ArgD</fullName>
        <ecNumber evidence="4">2.6.1.11</ecNumber>
    </submittedName>
</protein>
<dbReference type="GO" id="GO:0003992">
    <property type="term" value="F:N2-acetyl-L-ornithine:2-oxoglutarate 5-aminotransferase activity"/>
    <property type="evidence" value="ECO:0007669"/>
    <property type="project" value="UniProtKB-EC"/>
</dbReference>
<proteinExistence type="inferred from homology"/>
<dbReference type="Gene3D" id="3.40.640.10">
    <property type="entry name" value="Type I PLP-dependent aspartate aminotransferase-like (Major domain)"/>
    <property type="match status" value="1"/>
</dbReference>
<dbReference type="Pfam" id="PF00202">
    <property type="entry name" value="Aminotran_3"/>
    <property type="match status" value="1"/>
</dbReference>
<accession>A0ABM6RKK7</accession>
<evidence type="ECO:0000313" key="4">
    <source>
        <dbReference type="EMBL" id="AUQ97080.1"/>
    </source>
</evidence>
<dbReference type="EC" id="2.6.1.11" evidence="4"/>
<evidence type="ECO:0000256" key="2">
    <source>
        <dbReference type="ARBA" id="ARBA00022898"/>
    </source>
</evidence>
<reference evidence="4 5" key="1">
    <citation type="journal article" date="2017" name="Genome Biol. Evol.">
        <title>Trajectories and Drivers of Genome Evolution in Surface-Associated Marine Phaeobacter.</title>
        <authorList>
            <person name="Freese H.M."/>
            <person name="Sikorski J."/>
            <person name="Bunk B."/>
            <person name="Scheuner C."/>
            <person name="Meier-Kolthoff J.P."/>
            <person name="Sproer C."/>
            <person name="Gram L."/>
            <person name="Overmann J."/>
        </authorList>
    </citation>
    <scope>NUCLEOTIDE SEQUENCE [LARGE SCALE GENOMIC DNA]</scope>
    <source>
        <strain evidence="4 5">P66</strain>
    </source>
</reference>
<dbReference type="InterPro" id="IPR005814">
    <property type="entry name" value="Aminotrans_3"/>
</dbReference>
<dbReference type="Gene3D" id="3.90.1150.10">
    <property type="entry name" value="Aspartate Aminotransferase, domain 1"/>
    <property type="match status" value="1"/>
</dbReference>
<keyword evidence="4" id="KW-0808">Transferase</keyword>
<dbReference type="EMBL" id="CP010709">
    <property type="protein sequence ID" value="AUQ97080.1"/>
    <property type="molecule type" value="Genomic_DNA"/>
</dbReference>
<dbReference type="PANTHER" id="PTHR43713">
    <property type="entry name" value="GLUTAMATE-1-SEMIALDEHYDE 2,1-AMINOMUTASE"/>
    <property type="match status" value="1"/>
</dbReference>